<evidence type="ECO:0008006" key="4">
    <source>
        <dbReference type="Google" id="ProtNLM"/>
    </source>
</evidence>
<sequence>MLSSNPRVRLVVPAFLALVLLYFLFSGPSADSISRVASSYGYGPKKASRTLHVSIVNAPRYHFEVVLPLLHTFSQQGHIKKLDLIAEDSSSKRFGALKFLKGVMEPSSLGPLTIKDPKTINATSGWNPDVMVLTSCMHDISANEHVANAVDRVLTSNPRSTAICILHEVREWEKADSKHRKFAHKWANNGRVKFMVLSQHVANSLRSKLPVWGMESAEILPIFVPVFPLSNGAIGFDSTKPQQKSIGIPGKYEPWRRSYTPIFTGLDPHAPKLKDMDFGLHLVGFGDHPSPIPPSINEMVHFHDNENFDAYWRVLRRTLAIATAFANDHYITDQASSTVATALIVGVPLICGKEVLDAYTYISEDEVWLLNEGEGVADGFMRVLELSPGVWQEKRNRVEERRQELERENIKWVDTFLGTRVKEIAKVAAEVVEGSNV</sequence>
<evidence type="ECO:0000256" key="1">
    <source>
        <dbReference type="SAM" id="SignalP"/>
    </source>
</evidence>
<dbReference type="Proteomes" id="UP000800041">
    <property type="component" value="Unassembled WGS sequence"/>
</dbReference>
<name>A0A6G1H7B1_9PEZI</name>
<proteinExistence type="predicted"/>
<keyword evidence="1" id="KW-0732">Signal</keyword>
<accession>A0A6G1H7B1</accession>
<feature type="chain" id="PRO_5026235222" description="Glycosyltransferase family 1 protein" evidence="1">
    <location>
        <begin position="31"/>
        <end position="437"/>
    </location>
</feature>
<protein>
    <recommendedName>
        <fullName evidence="4">Glycosyltransferase family 1 protein</fullName>
    </recommendedName>
</protein>
<dbReference type="AlphaFoldDB" id="A0A6G1H7B1"/>
<reference evidence="2" key="1">
    <citation type="journal article" date="2020" name="Stud. Mycol.">
        <title>101 Dothideomycetes genomes: a test case for predicting lifestyles and emergence of pathogens.</title>
        <authorList>
            <person name="Haridas S."/>
            <person name="Albert R."/>
            <person name="Binder M."/>
            <person name="Bloem J."/>
            <person name="Labutti K."/>
            <person name="Salamov A."/>
            <person name="Andreopoulos B."/>
            <person name="Baker S."/>
            <person name="Barry K."/>
            <person name="Bills G."/>
            <person name="Bluhm B."/>
            <person name="Cannon C."/>
            <person name="Castanera R."/>
            <person name="Culley D."/>
            <person name="Daum C."/>
            <person name="Ezra D."/>
            <person name="Gonzalez J."/>
            <person name="Henrissat B."/>
            <person name="Kuo A."/>
            <person name="Liang C."/>
            <person name="Lipzen A."/>
            <person name="Lutzoni F."/>
            <person name="Magnuson J."/>
            <person name="Mondo S."/>
            <person name="Nolan M."/>
            <person name="Ohm R."/>
            <person name="Pangilinan J."/>
            <person name="Park H.-J."/>
            <person name="Ramirez L."/>
            <person name="Alfaro M."/>
            <person name="Sun H."/>
            <person name="Tritt A."/>
            <person name="Yoshinaga Y."/>
            <person name="Zwiers L.-H."/>
            <person name="Turgeon B."/>
            <person name="Goodwin S."/>
            <person name="Spatafora J."/>
            <person name="Crous P."/>
            <person name="Grigoriev I."/>
        </authorList>
    </citation>
    <scope>NUCLEOTIDE SEQUENCE</scope>
    <source>
        <strain evidence="2">CBS 113979</strain>
    </source>
</reference>
<evidence type="ECO:0000313" key="2">
    <source>
        <dbReference type="EMBL" id="KAF1989123.1"/>
    </source>
</evidence>
<keyword evidence="3" id="KW-1185">Reference proteome</keyword>
<organism evidence="2 3">
    <name type="scientific">Aulographum hederae CBS 113979</name>
    <dbReference type="NCBI Taxonomy" id="1176131"/>
    <lineage>
        <taxon>Eukaryota</taxon>
        <taxon>Fungi</taxon>
        <taxon>Dikarya</taxon>
        <taxon>Ascomycota</taxon>
        <taxon>Pezizomycotina</taxon>
        <taxon>Dothideomycetes</taxon>
        <taxon>Pleosporomycetidae</taxon>
        <taxon>Aulographales</taxon>
        <taxon>Aulographaceae</taxon>
    </lineage>
</organism>
<gene>
    <name evidence="2" type="ORF">K402DRAFT_418939</name>
</gene>
<dbReference type="EMBL" id="ML977146">
    <property type="protein sequence ID" value="KAF1989123.1"/>
    <property type="molecule type" value="Genomic_DNA"/>
</dbReference>
<dbReference type="OrthoDB" id="549336at2759"/>
<feature type="signal peptide" evidence="1">
    <location>
        <begin position="1"/>
        <end position="30"/>
    </location>
</feature>
<evidence type="ECO:0000313" key="3">
    <source>
        <dbReference type="Proteomes" id="UP000800041"/>
    </source>
</evidence>